<dbReference type="GO" id="GO:0008168">
    <property type="term" value="F:methyltransferase activity"/>
    <property type="evidence" value="ECO:0007669"/>
    <property type="project" value="UniProtKB-KW"/>
</dbReference>
<comment type="caution">
    <text evidence="3">The sequence shown here is derived from an EMBL/GenBank/DDBJ whole genome shotgun (WGS) entry which is preliminary data.</text>
</comment>
<dbReference type="PANTHER" id="PTHR43591">
    <property type="entry name" value="METHYLTRANSFERASE"/>
    <property type="match status" value="1"/>
</dbReference>
<accession>A0ABR3DK42</accession>
<feature type="compositionally biased region" description="Basic and acidic residues" evidence="2">
    <location>
        <begin position="1"/>
        <end position="10"/>
    </location>
</feature>
<dbReference type="PANTHER" id="PTHR43591:SF10">
    <property type="entry name" value="ABC TRANSMEMBRANE TYPE-1 DOMAIN-CONTAINING PROTEIN-RELATED"/>
    <property type="match status" value="1"/>
</dbReference>
<dbReference type="Proteomes" id="UP001451303">
    <property type="component" value="Unassembled WGS sequence"/>
</dbReference>
<proteinExistence type="inferred from homology"/>
<reference evidence="3 4" key="1">
    <citation type="submission" date="2023-09" db="EMBL/GenBank/DDBJ databases">
        <title>Multi-omics analysis of a traditional fermented food reveals byproduct-associated fungal strains for waste-to-food upcycling.</title>
        <authorList>
            <consortium name="Lawrence Berkeley National Laboratory"/>
            <person name="Rekdal V.M."/>
            <person name="Villalobos-Escobedo J.M."/>
            <person name="Rodriguez-Valeron N."/>
            <person name="Garcia M.O."/>
            <person name="Vasquez D.P."/>
            <person name="Damayanti I."/>
            <person name="Sorensen P.M."/>
            <person name="Baidoo E.E."/>
            <person name="De Carvalho A.C."/>
            <person name="Riley R."/>
            <person name="Lipzen A."/>
            <person name="He G."/>
            <person name="Yan M."/>
            <person name="Haridas S."/>
            <person name="Daum C."/>
            <person name="Yoshinaga Y."/>
            <person name="Ng V."/>
            <person name="Grigoriev I.V."/>
            <person name="Munk R."/>
            <person name="Nuraida L."/>
            <person name="Wijaya C.H."/>
            <person name="Morales P.-C."/>
            <person name="Keasling J.D."/>
        </authorList>
    </citation>
    <scope>NUCLEOTIDE SEQUENCE [LARGE SCALE GENOMIC DNA]</scope>
    <source>
        <strain evidence="3 4">FGSC 2613</strain>
    </source>
</reference>
<evidence type="ECO:0000313" key="3">
    <source>
        <dbReference type="EMBL" id="KAL0473035.1"/>
    </source>
</evidence>
<sequence>MGVPEKRKAESPLSDAAASPKPAAPGPSSPGPKENSPTHASSSPKSEGGSPTPAPDSPAPELPGVMSGAHWLQQGLPGTDTDDNDSTLGSDVESSTASISSSILNYRTINGRTYHSDSVTDGEYWAPNDQKMLGALEIYYHSLFLLTDKQLFQAPLKDNIQHAIDIGTGEGFWAIDFADKFPYCDVVGTDISPIQPTWTPPNLRFEIDDAAKEWTFKENFFDYIHISFLNGAIEDWGNLYKNAYRCCKPGGWIEHFDCSPIVSCDDETLPPDSALATYGKILDEAGKRIGRSLTIAHDGTQEPGLKEAGFVNLHTKQWKQPLSPWPKDPKKKEIGLYTYAAVTSDLEGVIQFLFHKVMGWSTEEVAVFAAHMRQEMKEQKIHGYWTWKVVYGQKPEDAE</sequence>
<evidence type="ECO:0000313" key="4">
    <source>
        <dbReference type="Proteomes" id="UP001451303"/>
    </source>
</evidence>
<feature type="compositionally biased region" description="Low complexity" evidence="2">
    <location>
        <begin position="11"/>
        <end position="21"/>
    </location>
</feature>
<comment type="similarity">
    <text evidence="1">Belongs to the methyltransferase superfamily. LaeA methyltransferase family.</text>
</comment>
<dbReference type="Gene3D" id="3.40.50.150">
    <property type="entry name" value="Vaccinia Virus protein VP39"/>
    <property type="match status" value="1"/>
</dbReference>
<keyword evidence="4" id="KW-1185">Reference proteome</keyword>
<protein>
    <submittedName>
        <fullName evidence="3">S-adenosyl-L-methionine-dependent methyltransferase</fullName>
    </submittedName>
</protein>
<dbReference type="Pfam" id="PF13489">
    <property type="entry name" value="Methyltransf_23"/>
    <property type="match status" value="1"/>
</dbReference>
<feature type="compositionally biased region" description="Pro residues" evidence="2">
    <location>
        <begin position="52"/>
        <end position="61"/>
    </location>
</feature>
<organism evidence="3 4">
    <name type="scientific">Neurospora intermedia</name>
    <dbReference type="NCBI Taxonomy" id="5142"/>
    <lineage>
        <taxon>Eukaryota</taxon>
        <taxon>Fungi</taxon>
        <taxon>Dikarya</taxon>
        <taxon>Ascomycota</taxon>
        <taxon>Pezizomycotina</taxon>
        <taxon>Sordariomycetes</taxon>
        <taxon>Sordariomycetidae</taxon>
        <taxon>Sordariales</taxon>
        <taxon>Sordariaceae</taxon>
        <taxon>Neurospora</taxon>
    </lineage>
</organism>
<dbReference type="CDD" id="cd02440">
    <property type="entry name" value="AdoMet_MTases"/>
    <property type="match status" value="1"/>
</dbReference>
<evidence type="ECO:0000256" key="1">
    <source>
        <dbReference type="ARBA" id="ARBA00038158"/>
    </source>
</evidence>
<name>A0ABR3DK42_NEUIN</name>
<keyword evidence="3" id="KW-0489">Methyltransferase</keyword>
<dbReference type="GO" id="GO:0032259">
    <property type="term" value="P:methylation"/>
    <property type="evidence" value="ECO:0007669"/>
    <property type="project" value="UniProtKB-KW"/>
</dbReference>
<feature type="compositionally biased region" description="Polar residues" evidence="2">
    <location>
        <begin position="35"/>
        <end position="45"/>
    </location>
</feature>
<feature type="region of interest" description="Disordered" evidence="2">
    <location>
        <begin position="1"/>
        <end position="94"/>
    </location>
</feature>
<keyword evidence="3" id="KW-0808">Transferase</keyword>
<gene>
    <name evidence="3" type="ORF">QR685DRAFT_160509</name>
</gene>
<dbReference type="InterPro" id="IPR029063">
    <property type="entry name" value="SAM-dependent_MTases_sf"/>
</dbReference>
<evidence type="ECO:0000256" key="2">
    <source>
        <dbReference type="SAM" id="MobiDB-lite"/>
    </source>
</evidence>
<dbReference type="EMBL" id="JAVLET010000002">
    <property type="protein sequence ID" value="KAL0473035.1"/>
    <property type="molecule type" value="Genomic_DNA"/>
</dbReference>
<dbReference type="SUPFAM" id="SSF53335">
    <property type="entry name" value="S-adenosyl-L-methionine-dependent methyltransferases"/>
    <property type="match status" value="1"/>
</dbReference>